<evidence type="ECO:0000259" key="9">
    <source>
        <dbReference type="SMART" id="SM00856"/>
    </source>
</evidence>
<dbReference type="Gene3D" id="2.160.20.10">
    <property type="entry name" value="Single-stranded right-handed beta-helix, Pectin lyase-like"/>
    <property type="match status" value="1"/>
</dbReference>
<dbReference type="RefSeq" id="XP_021851409.2">
    <property type="nucleotide sequence ID" value="XM_021995717.2"/>
</dbReference>
<protein>
    <recommendedName>
        <fullName evidence="7">Pectinesterase</fullName>
        <ecNumber evidence="7">3.1.1.11</ecNumber>
    </recommendedName>
</protein>
<dbReference type="GO" id="GO:0042545">
    <property type="term" value="P:cell wall modification"/>
    <property type="evidence" value="ECO:0007669"/>
    <property type="project" value="UniProtKB-UniRule"/>
</dbReference>
<feature type="region of interest" description="Disordered" evidence="8">
    <location>
        <begin position="220"/>
        <end position="240"/>
    </location>
</feature>
<feature type="domain" description="Pectinesterase inhibitor" evidence="9">
    <location>
        <begin position="44"/>
        <end position="195"/>
    </location>
</feature>
<gene>
    <name evidence="11" type="primary">LOC110790967</name>
</gene>
<dbReference type="SUPFAM" id="SSF101148">
    <property type="entry name" value="Plant invertase/pectin methylesterase inhibitor"/>
    <property type="match status" value="1"/>
</dbReference>
<dbReference type="InterPro" id="IPR033131">
    <property type="entry name" value="Pectinesterase_Asp_AS"/>
</dbReference>
<feature type="compositionally biased region" description="Low complexity" evidence="8">
    <location>
        <begin position="221"/>
        <end position="234"/>
    </location>
</feature>
<feature type="active site" evidence="6">
    <location>
        <position position="415"/>
    </location>
</feature>
<keyword evidence="5 7" id="KW-0063">Aspartyl esterase</keyword>
<evidence type="ECO:0000256" key="3">
    <source>
        <dbReference type="ARBA" id="ARBA00007786"/>
    </source>
</evidence>
<dbReference type="KEGG" id="soe:110790967"/>
<keyword evidence="4 7" id="KW-0378">Hydrolase</keyword>
<comment type="catalytic activity">
    <reaction evidence="7">
        <text>[(1-&gt;4)-alpha-D-galacturonosyl methyl ester](n) + n H2O = [(1-&gt;4)-alpha-D-galacturonosyl](n) + n methanol + n H(+)</text>
        <dbReference type="Rhea" id="RHEA:22380"/>
        <dbReference type="Rhea" id="RHEA-COMP:14570"/>
        <dbReference type="Rhea" id="RHEA-COMP:14573"/>
        <dbReference type="ChEBI" id="CHEBI:15377"/>
        <dbReference type="ChEBI" id="CHEBI:15378"/>
        <dbReference type="ChEBI" id="CHEBI:17790"/>
        <dbReference type="ChEBI" id="CHEBI:140522"/>
        <dbReference type="ChEBI" id="CHEBI:140523"/>
        <dbReference type="EC" id="3.1.1.11"/>
    </reaction>
</comment>
<dbReference type="AlphaFoldDB" id="A0A9R0JY61"/>
<organism evidence="10 11">
    <name type="scientific">Spinacia oleracea</name>
    <name type="common">Spinach</name>
    <dbReference type="NCBI Taxonomy" id="3562"/>
    <lineage>
        <taxon>Eukaryota</taxon>
        <taxon>Viridiplantae</taxon>
        <taxon>Streptophyta</taxon>
        <taxon>Embryophyta</taxon>
        <taxon>Tracheophyta</taxon>
        <taxon>Spermatophyta</taxon>
        <taxon>Magnoliopsida</taxon>
        <taxon>eudicotyledons</taxon>
        <taxon>Gunneridae</taxon>
        <taxon>Pentapetalae</taxon>
        <taxon>Caryophyllales</taxon>
        <taxon>Chenopodiaceae</taxon>
        <taxon>Chenopodioideae</taxon>
        <taxon>Anserineae</taxon>
        <taxon>Spinacia</taxon>
    </lineage>
</organism>
<dbReference type="SMART" id="SM00856">
    <property type="entry name" value="PMEI"/>
    <property type="match status" value="1"/>
</dbReference>
<dbReference type="SUPFAM" id="SSF51126">
    <property type="entry name" value="Pectin lyase-like"/>
    <property type="match status" value="1"/>
</dbReference>
<dbReference type="GO" id="GO:0046910">
    <property type="term" value="F:pectinesterase inhibitor activity"/>
    <property type="evidence" value="ECO:0000318"/>
    <property type="project" value="GO_Central"/>
</dbReference>
<dbReference type="Proteomes" id="UP000813463">
    <property type="component" value="Chromosome 3"/>
</dbReference>
<dbReference type="InterPro" id="IPR000070">
    <property type="entry name" value="Pectinesterase_cat"/>
</dbReference>
<dbReference type="InterPro" id="IPR006501">
    <property type="entry name" value="Pectinesterase_inhib_dom"/>
</dbReference>
<evidence type="ECO:0000256" key="2">
    <source>
        <dbReference type="ARBA" id="ARBA00006027"/>
    </source>
</evidence>
<proteinExistence type="inferred from homology"/>
<dbReference type="PROSITE" id="PS00503">
    <property type="entry name" value="PECTINESTERASE_2"/>
    <property type="match status" value="1"/>
</dbReference>
<dbReference type="InterPro" id="IPR011050">
    <property type="entry name" value="Pectin_lyase_fold/virulence"/>
</dbReference>
<comment type="pathway">
    <text evidence="1 7">Glycan metabolism; pectin degradation; 2-dehydro-3-deoxy-D-gluconate from pectin: step 1/5.</text>
</comment>
<evidence type="ECO:0000256" key="6">
    <source>
        <dbReference type="PROSITE-ProRule" id="PRU10040"/>
    </source>
</evidence>
<dbReference type="CDD" id="cd15798">
    <property type="entry name" value="PMEI-like_3"/>
    <property type="match status" value="1"/>
</dbReference>
<dbReference type="InterPro" id="IPR035513">
    <property type="entry name" value="Invertase/methylesterase_inhib"/>
</dbReference>
<keyword evidence="10" id="KW-1185">Reference proteome</keyword>
<evidence type="ECO:0000256" key="1">
    <source>
        <dbReference type="ARBA" id="ARBA00005184"/>
    </source>
</evidence>
<name>A0A9R0JY61_SPIOL</name>
<dbReference type="InterPro" id="IPR012334">
    <property type="entry name" value="Pectin_lyas_fold"/>
</dbReference>
<comment type="similarity">
    <text evidence="3">In the C-terminal section; belongs to the pectinesterase family.</text>
</comment>
<comment type="similarity">
    <text evidence="2">In the N-terminal section; belongs to the PMEI family.</text>
</comment>
<dbReference type="Pfam" id="PF01095">
    <property type="entry name" value="Pectinesterase"/>
    <property type="match status" value="1"/>
</dbReference>
<dbReference type="Pfam" id="PF04043">
    <property type="entry name" value="PMEI"/>
    <property type="match status" value="1"/>
</dbReference>
<sequence length="579" mass="64012">MKGKLIGLGISLILIAGVAFGLVMLVRHTNSSITKNHKQDPLATANKAVQAICNPTDYKEACVQSLGSVANNQTATLKDYINVAITATINAVKEGIQNSDSIGKQANDPLNKMAFQDCKELLQLATDELQSVLHDATDVKLSTMKEKEDDLKNWLTATVAYQQSCIDGVANSDLKDKMNKALQNATELTSNMLAVISEISPIFSSFGINTNVSFSSRRLLNTNQNNNNNNNNNNVPKLGKDGYPTWFTKEDRKLVGRVNTNNPKPSVIVAQDGSGQFKTISQAVAAYPKNLQGKYVIYVKAGLYNEQVLITKDQTNIFMYGDGPRKTIVTGRKCFTDGVSTYQSATFAVIGNGFIGKSMGFQNTAGPEGHQAVALRVQSDMSAFYNCRMDGYQDTLYPQAHRQFYRNCVISGTVDFIFGDGSAIIQNSLIVVRKPMDNQQNTITAQGKKDKREMSGIVIHNCRIVPEQKLFADRFRLPTFLGRPWKEYSTTIIMQSMLADFIQPAGWMPWAGTFALDTLNYGEFANRGPGADTSRRVRWKGYHVITNKDEAMRYTVAPFIQGQLWLPSSSMPFLLGLKN</sequence>
<reference evidence="11" key="2">
    <citation type="submission" date="2025-08" db="UniProtKB">
        <authorList>
            <consortium name="RefSeq"/>
        </authorList>
    </citation>
    <scope>IDENTIFICATION</scope>
    <source>
        <tissue evidence="11">Leaf</tissue>
    </source>
</reference>
<evidence type="ECO:0000256" key="5">
    <source>
        <dbReference type="ARBA" id="ARBA00023085"/>
    </source>
</evidence>
<dbReference type="Gene3D" id="1.20.140.40">
    <property type="entry name" value="Invertase/pectin methylesterase inhibitor family protein"/>
    <property type="match status" value="1"/>
</dbReference>
<dbReference type="GeneID" id="110790967"/>
<dbReference type="GO" id="GO:0030599">
    <property type="term" value="F:pectinesterase activity"/>
    <property type="evidence" value="ECO:0000318"/>
    <property type="project" value="GO_Central"/>
</dbReference>
<reference evidence="10" key="1">
    <citation type="journal article" date="2021" name="Nat. Commun.">
        <title>Genomic analyses provide insights into spinach domestication and the genetic basis of agronomic traits.</title>
        <authorList>
            <person name="Cai X."/>
            <person name="Sun X."/>
            <person name="Xu C."/>
            <person name="Sun H."/>
            <person name="Wang X."/>
            <person name="Ge C."/>
            <person name="Zhang Z."/>
            <person name="Wang Q."/>
            <person name="Fei Z."/>
            <person name="Jiao C."/>
            <person name="Wang Q."/>
        </authorList>
    </citation>
    <scope>NUCLEOTIDE SEQUENCE [LARGE SCALE GENOMIC DNA]</scope>
    <source>
        <strain evidence="10">cv. Varoflay</strain>
    </source>
</reference>
<dbReference type="GO" id="GO:0045490">
    <property type="term" value="P:pectin catabolic process"/>
    <property type="evidence" value="ECO:0007669"/>
    <property type="project" value="UniProtKB-UniRule"/>
</dbReference>
<evidence type="ECO:0000256" key="4">
    <source>
        <dbReference type="ARBA" id="ARBA00022801"/>
    </source>
</evidence>
<evidence type="ECO:0000256" key="8">
    <source>
        <dbReference type="SAM" id="MobiDB-lite"/>
    </source>
</evidence>
<evidence type="ECO:0000313" key="10">
    <source>
        <dbReference type="Proteomes" id="UP000813463"/>
    </source>
</evidence>
<accession>A0A9R0JY61</accession>
<evidence type="ECO:0000256" key="7">
    <source>
        <dbReference type="RuleBase" id="RU000589"/>
    </source>
</evidence>
<dbReference type="EC" id="3.1.1.11" evidence="7"/>
<evidence type="ECO:0000313" key="11">
    <source>
        <dbReference type="RefSeq" id="XP_021851409.2"/>
    </source>
</evidence>
<dbReference type="PANTHER" id="PTHR31707">
    <property type="entry name" value="PECTINESTERASE"/>
    <property type="match status" value="1"/>
</dbReference>
<dbReference type="NCBIfam" id="TIGR01614">
    <property type="entry name" value="PME_inhib"/>
    <property type="match status" value="1"/>
</dbReference>